<evidence type="ECO:0000259" key="3">
    <source>
        <dbReference type="SMART" id="SM00460"/>
    </source>
</evidence>
<dbReference type="Gene3D" id="3.10.620.30">
    <property type="match status" value="1"/>
</dbReference>
<sequence length="475" mass="53763">MFKKIGKFIVVAVVCGFLFVGKDCYAAENYKIWNNDATSNVANNKTWTISFNKNIDINSAKNSIKVYEQDNNQSVAVNVVSSKSDVVQVSPENPYTSGEKYVLVIDNNLKSTDGKQLNEGVKYNFTVNGQNGSNGEISIQNYTQYYNAVKDALSNYKDTLVLNITNYDRSTYNLGVIDKILKDNPNLRDWYSSAGSNVESSSSTKMTINFKYDDTKQNLIAKENAIQQKVDQVVNSVTTPQMKDYEKELALHDYVVNNTEYDQRAGTADMPDDSYTAYGVLVNKTAVCQGYADAMDRLLTAAGIECKMVIGRGNDGDGWISHAWNIVKIQGQYYQMDSTWDDPVTNDGSKLLSHSYFNITDSQIEKNHEWDKSDYPECNSTDYSFEKLNVTEKDRYGNDINVVDNYNDFYNALKNYVTSQRQSFSIKILNYNSTDYNVPKTLKQIVIKYSIYGDYSLTYYSDEISGAEVFTIVKS</sequence>
<feature type="signal peptide" evidence="2">
    <location>
        <begin position="1"/>
        <end position="26"/>
    </location>
</feature>
<evidence type="ECO:0000313" key="7">
    <source>
        <dbReference type="Proteomes" id="UP000093694"/>
    </source>
</evidence>
<dbReference type="PANTHER" id="PTHR46333:SF2">
    <property type="entry name" value="CYTOKINESIS PROTEIN 3"/>
    <property type="match status" value="1"/>
</dbReference>
<dbReference type="EMBL" id="LROR01000045">
    <property type="protein sequence ID" value="OBR94430.1"/>
    <property type="molecule type" value="Genomic_DNA"/>
</dbReference>
<dbReference type="Proteomes" id="UP000077384">
    <property type="component" value="Unassembled WGS sequence"/>
</dbReference>
<dbReference type="Gene3D" id="2.60.40.1220">
    <property type="match status" value="1"/>
</dbReference>
<proteinExistence type="predicted"/>
<evidence type="ECO:0000256" key="1">
    <source>
        <dbReference type="ARBA" id="ARBA00022729"/>
    </source>
</evidence>
<dbReference type="InterPro" id="IPR014755">
    <property type="entry name" value="Cu-Rt/internalin_Ig-like"/>
</dbReference>
<reference evidence="4 6" key="1">
    <citation type="journal article" date="2015" name="Biotechnol. Bioeng.">
        <title>Genome sequence and phenotypic characterization of Caulobacter segnis.</title>
        <authorList>
            <person name="Patel S."/>
            <person name="Fletcher B."/>
            <person name="Scott D.C."/>
            <person name="Ely B."/>
        </authorList>
    </citation>
    <scope>NUCLEOTIDE SEQUENCE [LARGE SCALE GENOMIC DNA]</scope>
    <source>
        <strain evidence="4 6">PS02</strain>
    </source>
</reference>
<dbReference type="AlphaFoldDB" id="A0A162JD46"/>
<dbReference type="GO" id="GO:0005737">
    <property type="term" value="C:cytoplasm"/>
    <property type="evidence" value="ECO:0007669"/>
    <property type="project" value="TreeGrafter"/>
</dbReference>
<protein>
    <submittedName>
        <fullName evidence="4">Transglutaminase-like superfamily protein</fullName>
    </submittedName>
</protein>
<dbReference type="SMART" id="SM00460">
    <property type="entry name" value="TGc"/>
    <property type="match status" value="1"/>
</dbReference>
<evidence type="ECO:0000256" key="2">
    <source>
        <dbReference type="SAM" id="SignalP"/>
    </source>
</evidence>
<keyword evidence="1 2" id="KW-0732">Signal</keyword>
<dbReference type="SUPFAM" id="SSF54001">
    <property type="entry name" value="Cysteine proteinases"/>
    <property type="match status" value="1"/>
</dbReference>
<dbReference type="InterPro" id="IPR002931">
    <property type="entry name" value="Transglutaminase-like"/>
</dbReference>
<evidence type="ECO:0000313" key="5">
    <source>
        <dbReference type="EMBL" id="OBR94430.1"/>
    </source>
</evidence>
<dbReference type="PATRIC" id="fig|1705578.3.peg.4199"/>
<accession>A0A162JD46</accession>
<evidence type="ECO:0000313" key="4">
    <source>
        <dbReference type="EMBL" id="OAA93595.1"/>
    </source>
</evidence>
<feature type="domain" description="Transglutaminase-like" evidence="3">
    <location>
        <begin position="280"/>
        <end position="340"/>
    </location>
</feature>
<comment type="caution">
    <text evidence="4">The sequence shown here is derived from an EMBL/GenBank/DDBJ whole genome shotgun (WGS) entry which is preliminary data.</text>
</comment>
<dbReference type="InterPro" id="IPR038765">
    <property type="entry name" value="Papain-like_cys_pep_sf"/>
</dbReference>
<keyword evidence="7" id="KW-1185">Reference proteome</keyword>
<evidence type="ECO:0000313" key="6">
    <source>
        <dbReference type="Proteomes" id="UP000077384"/>
    </source>
</evidence>
<feature type="chain" id="PRO_5007835836" evidence="2">
    <location>
        <begin position="27"/>
        <end position="475"/>
    </location>
</feature>
<dbReference type="EMBL" id="LITQ01000011">
    <property type="protein sequence ID" value="OAA93595.1"/>
    <property type="molecule type" value="Genomic_DNA"/>
</dbReference>
<gene>
    <name evidence="5" type="ORF">CLCOS_19290</name>
    <name evidence="4" type="ORF">WX73_04091</name>
</gene>
<name>A0A162JD46_9CLOT</name>
<dbReference type="InterPro" id="IPR052557">
    <property type="entry name" value="CAP/Cytokinesis_protein"/>
</dbReference>
<dbReference type="PANTHER" id="PTHR46333">
    <property type="entry name" value="CYTOKINESIS PROTEIN 3"/>
    <property type="match status" value="1"/>
</dbReference>
<dbReference type="Pfam" id="PF13205">
    <property type="entry name" value="Big_5"/>
    <property type="match status" value="1"/>
</dbReference>
<dbReference type="Proteomes" id="UP000093694">
    <property type="component" value="Unassembled WGS sequence"/>
</dbReference>
<dbReference type="InterPro" id="IPR032812">
    <property type="entry name" value="SbsA_Ig"/>
</dbReference>
<dbReference type="Pfam" id="PF01841">
    <property type="entry name" value="Transglut_core"/>
    <property type="match status" value="1"/>
</dbReference>
<organism evidence="4 6">
    <name type="scientific">Clostridium coskatii</name>
    <dbReference type="NCBI Taxonomy" id="1705578"/>
    <lineage>
        <taxon>Bacteria</taxon>
        <taxon>Bacillati</taxon>
        <taxon>Bacillota</taxon>
        <taxon>Clostridia</taxon>
        <taxon>Eubacteriales</taxon>
        <taxon>Clostridiaceae</taxon>
        <taxon>Clostridium</taxon>
    </lineage>
</organism>
<reference evidence="5 7" key="2">
    <citation type="journal article" date="2016" name="Front. Microbiol.">
        <title>Industrial Acetogenic Biocatalysts: A Comparative Metabolic and Genomic Analysis.</title>
        <authorList>
            <person name="Bengelsdorf F."/>
            <person name="Poehlein A."/>
            <person name="Sonja S."/>
            <person name="Erz C."/>
            <person name="Hummel T."/>
            <person name="Hoffmeister S."/>
            <person name="Daniel R."/>
            <person name="Durre P."/>
        </authorList>
    </citation>
    <scope>NUCLEOTIDE SEQUENCE [LARGE SCALE GENOMIC DNA]</scope>
    <source>
        <strain evidence="5 7">PTA-10522</strain>
    </source>
</reference>
<dbReference type="RefSeq" id="WP_063600767.1">
    <property type="nucleotide sequence ID" value="NZ_LITQ01000011.1"/>
</dbReference>